<proteinExistence type="predicted"/>
<name>X0VG68_9ZZZZ</name>
<reference evidence="1" key="1">
    <citation type="journal article" date="2014" name="Front. Microbiol.">
        <title>High frequency of phylogenetically diverse reductive dehalogenase-homologous genes in deep subseafloor sedimentary metagenomes.</title>
        <authorList>
            <person name="Kawai M."/>
            <person name="Futagami T."/>
            <person name="Toyoda A."/>
            <person name="Takaki Y."/>
            <person name="Nishi S."/>
            <person name="Hori S."/>
            <person name="Arai W."/>
            <person name="Tsubouchi T."/>
            <person name="Morono Y."/>
            <person name="Uchiyama I."/>
            <person name="Ito T."/>
            <person name="Fujiyama A."/>
            <person name="Inagaki F."/>
            <person name="Takami H."/>
        </authorList>
    </citation>
    <scope>NUCLEOTIDE SEQUENCE</scope>
    <source>
        <strain evidence="1">Expedition CK06-06</strain>
    </source>
</reference>
<evidence type="ECO:0000313" key="1">
    <source>
        <dbReference type="EMBL" id="GAG10217.1"/>
    </source>
</evidence>
<dbReference type="EMBL" id="BARS01028586">
    <property type="protein sequence ID" value="GAG10217.1"/>
    <property type="molecule type" value="Genomic_DNA"/>
</dbReference>
<comment type="caution">
    <text evidence="1">The sequence shown here is derived from an EMBL/GenBank/DDBJ whole genome shotgun (WGS) entry which is preliminary data.</text>
</comment>
<accession>X0VG68</accession>
<sequence>IVSDFFRQTLENKIKWEIKLEKNFLEELPAILKKGVDKMIDILGELFATSPGGKGAGGGGFWGGLASTVIGGIVGGIGSLGGALFGGGTAAASNVVYQGSDVMPWIRAHSGALTHGPALATVGDNPSGIEAIIPSERFGDFFGRGQGGVVVNVHNYSRSNVGVREGSDGTRKIIDVIVGQAEEQVARSVITGGKVGRAMTSVFGLNRTGGA</sequence>
<feature type="non-terminal residue" evidence="1">
    <location>
        <position position="1"/>
    </location>
</feature>
<dbReference type="AlphaFoldDB" id="X0VG68"/>
<gene>
    <name evidence="1" type="ORF">S01H1_44791</name>
</gene>
<protein>
    <submittedName>
        <fullName evidence="1">Uncharacterized protein</fullName>
    </submittedName>
</protein>
<organism evidence="1">
    <name type="scientific">marine sediment metagenome</name>
    <dbReference type="NCBI Taxonomy" id="412755"/>
    <lineage>
        <taxon>unclassified sequences</taxon>
        <taxon>metagenomes</taxon>
        <taxon>ecological metagenomes</taxon>
    </lineage>
</organism>